<reference evidence="1" key="1">
    <citation type="submission" date="2021-12" db="EMBL/GenBank/DDBJ databases">
        <title>Curvularia clavata genome.</title>
        <authorList>
            <person name="Cao Y."/>
        </authorList>
    </citation>
    <scope>NUCLEOTIDE SEQUENCE</scope>
    <source>
        <strain evidence="1">Yc1106</strain>
    </source>
</reference>
<proteinExistence type="predicted"/>
<dbReference type="VEuPathDB" id="FungiDB:yc1106_01380"/>
<dbReference type="Proteomes" id="UP001056012">
    <property type="component" value="Chromosome 1"/>
</dbReference>
<protein>
    <recommendedName>
        <fullName evidence="3">Heterokaryon incompatibility domain-containing protein</fullName>
    </recommendedName>
</protein>
<dbReference type="AlphaFoldDB" id="A0A9Q9DQ87"/>
<dbReference type="PANTHER" id="PTHR33112">
    <property type="entry name" value="DOMAIN PROTEIN, PUTATIVE-RELATED"/>
    <property type="match status" value="1"/>
</dbReference>
<accession>A0A9Q9DQ87</accession>
<dbReference type="EMBL" id="CP089274">
    <property type="protein sequence ID" value="USP74106.1"/>
    <property type="molecule type" value="Genomic_DNA"/>
</dbReference>
<dbReference type="OrthoDB" id="5362512at2759"/>
<gene>
    <name evidence="1" type="ORF">yc1106_01380</name>
</gene>
<evidence type="ECO:0000313" key="2">
    <source>
        <dbReference type="Proteomes" id="UP001056012"/>
    </source>
</evidence>
<dbReference type="PANTHER" id="PTHR33112:SF9">
    <property type="entry name" value="HETEROKARYON INCOMPATIBILITY DOMAIN-CONTAINING PROTEIN"/>
    <property type="match status" value="1"/>
</dbReference>
<organism evidence="1 2">
    <name type="scientific">Curvularia clavata</name>
    <dbReference type="NCBI Taxonomy" id="95742"/>
    <lineage>
        <taxon>Eukaryota</taxon>
        <taxon>Fungi</taxon>
        <taxon>Dikarya</taxon>
        <taxon>Ascomycota</taxon>
        <taxon>Pezizomycotina</taxon>
        <taxon>Dothideomycetes</taxon>
        <taxon>Pleosporomycetidae</taxon>
        <taxon>Pleosporales</taxon>
        <taxon>Pleosporineae</taxon>
        <taxon>Pleosporaceae</taxon>
        <taxon>Curvularia</taxon>
    </lineage>
</organism>
<name>A0A9Q9DQ87_CURCL</name>
<keyword evidence="2" id="KW-1185">Reference proteome</keyword>
<evidence type="ECO:0008006" key="3">
    <source>
        <dbReference type="Google" id="ProtNLM"/>
    </source>
</evidence>
<sequence length="349" mass="39725">MADIFQGSALTIAATDSPSSHGGCFLTLEPPIELSNLTANLSQVPARFLTRHRDSGKELQVRLQATSVLLRVNKSALNARGWVLQEMVLSCRLLHCTRQELYWKCRCRCETELGMPYEATSNSHKLPRLRRDSLHKASETWYQWIRNYTPRVFSIYDDRLPAVAGITRFYQDVTGDYPMLGLWKRSLCQDLEWRVVPGTNIASASSSATFHELPSWSWFSCPYHIEFGFGAEYNMATGNTALHLQLVDFDLQWTSEQLTSAVAYTRLIVKGPVMEANFSRADSNCDDLRDAEVLKVTLVTQHSRRECPENPIVYAYFDQASHKDTFRATCLLLRSTETSNSPRFGFDIN</sequence>
<evidence type="ECO:0000313" key="1">
    <source>
        <dbReference type="EMBL" id="USP74106.1"/>
    </source>
</evidence>